<proteinExistence type="predicted"/>
<dbReference type="AlphaFoldDB" id="W7XIN4"/>
<dbReference type="KEGG" id="tet:TTHERM_000590238"/>
<dbReference type="RefSeq" id="XP_012654025.1">
    <property type="nucleotide sequence ID" value="XM_012798571.1"/>
</dbReference>
<sequence length="224" mass="27625">MFNRLIDSQPQILQQFFKWLGIFIKGINKFQYFVWLLYQTKVIKKQINVMANLDFYEFKQYLKIKSFLIHLLIKLKNIFFCLQGQQLIWVQSYMTRFIQYLEDIITKQKFYIYFNKIYLNNQSFRFENHRIKIIIIIIIIIINNNSNNKIKIKKITITKQLFYIILEKQINNQIKTHYQLLFSQLKEAKFIIHFSHVYSLSFQFKYQQLLKRFKNLLSIFLQLI</sequence>
<dbReference type="Proteomes" id="UP000009168">
    <property type="component" value="Unassembled WGS sequence"/>
</dbReference>
<reference evidence="2" key="1">
    <citation type="journal article" date="2006" name="PLoS Biol.">
        <title>Macronuclear genome sequence of the ciliate Tetrahymena thermophila, a model eukaryote.</title>
        <authorList>
            <person name="Eisen J.A."/>
            <person name="Coyne R.S."/>
            <person name="Wu M."/>
            <person name="Wu D."/>
            <person name="Thiagarajan M."/>
            <person name="Wortman J.R."/>
            <person name="Badger J.H."/>
            <person name="Ren Q."/>
            <person name="Amedeo P."/>
            <person name="Jones K.M."/>
            <person name="Tallon L.J."/>
            <person name="Delcher A.L."/>
            <person name="Salzberg S.L."/>
            <person name="Silva J.C."/>
            <person name="Haas B.J."/>
            <person name="Majoros W.H."/>
            <person name="Farzad M."/>
            <person name="Carlton J.M."/>
            <person name="Smith R.K. Jr."/>
            <person name="Garg J."/>
            <person name="Pearlman R.E."/>
            <person name="Karrer K.M."/>
            <person name="Sun L."/>
            <person name="Manning G."/>
            <person name="Elde N.C."/>
            <person name="Turkewitz A.P."/>
            <person name="Asai D.J."/>
            <person name="Wilkes D.E."/>
            <person name="Wang Y."/>
            <person name="Cai H."/>
            <person name="Collins K."/>
            <person name="Stewart B.A."/>
            <person name="Lee S.R."/>
            <person name="Wilamowska K."/>
            <person name="Weinberg Z."/>
            <person name="Ruzzo W.L."/>
            <person name="Wloga D."/>
            <person name="Gaertig J."/>
            <person name="Frankel J."/>
            <person name="Tsao C.-C."/>
            <person name="Gorovsky M.A."/>
            <person name="Keeling P.J."/>
            <person name="Waller R.F."/>
            <person name="Patron N.J."/>
            <person name="Cherry J.M."/>
            <person name="Stover N.A."/>
            <person name="Krieger C.J."/>
            <person name="del Toro C."/>
            <person name="Ryder H.F."/>
            <person name="Williamson S.C."/>
            <person name="Barbeau R.A."/>
            <person name="Hamilton E.P."/>
            <person name="Orias E."/>
        </authorList>
    </citation>
    <scope>NUCLEOTIDE SEQUENCE [LARGE SCALE GENOMIC DNA]</scope>
    <source>
        <strain evidence="2">SB210</strain>
    </source>
</reference>
<accession>W7XIN4</accession>
<protein>
    <submittedName>
        <fullName evidence="1">Uncharacterized protein</fullName>
    </submittedName>
</protein>
<name>W7XIN4_TETTS</name>
<organism evidence="1 2">
    <name type="scientific">Tetrahymena thermophila (strain SB210)</name>
    <dbReference type="NCBI Taxonomy" id="312017"/>
    <lineage>
        <taxon>Eukaryota</taxon>
        <taxon>Sar</taxon>
        <taxon>Alveolata</taxon>
        <taxon>Ciliophora</taxon>
        <taxon>Intramacronucleata</taxon>
        <taxon>Oligohymenophorea</taxon>
        <taxon>Hymenostomatida</taxon>
        <taxon>Tetrahymenina</taxon>
        <taxon>Tetrahymenidae</taxon>
        <taxon>Tetrahymena</taxon>
    </lineage>
</organism>
<dbReference type="GeneID" id="24439740"/>
<dbReference type="InParanoid" id="W7XIN4"/>
<evidence type="ECO:0000313" key="1">
    <source>
        <dbReference type="EMBL" id="EWS73454.1"/>
    </source>
</evidence>
<keyword evidence="2" id="KW-1185">Reference proteome</keyword>
<dbReference type="EMBL" id="GG662637">
    <property type="protein sequence ID" value="EWS73454.1"/>
    <property type="molecule type" value="Genomic_DNA"/>
</dbReference>
<gene>
    <name evidence="1" type="ORF">TTHERM_000590238</name>
</gene>
<evidence type="ECO:0000313" key="2">
    <source>
        <dbReference type="Proteomes" id="UP000009168"/>
    </source>
</evidence>